<dbReference type="NCBIfam" id="TIGR00159">
    <property type="entry name" value="diadenylate cyclase CdaA"/>
    <property type="match status" value="1"/>
</dbReference>
<keyword evidence="7 10" id="KW-0067">ATP-binding</keyword>
<dbReference type="EMBL" id="FOXH01000005">
    <property type="protein sequence ID" value="SFP74619.1"/>
    <property type="molecule type" value="Genomic_DNA"/>
</dbReference>
<accession>A0A1I5SV54</accession>
<evidence type="ECO:0000256" key="6">
    <source>
        <dbReference type="ARBA" id="ARBA00022741"/>
    </source>
</evidence>
<organism evidence="12 13">
    <name type="scientific">Pseudarcicella hirudinis</name>
    <dbReference type="NCBI Taxonomy" id="1079859"/>
    <lineage>
        <taxon>Bacteria</taxon>
        <taxon>Pseudomonadati</taxon>
        <taxon>Bacteroidota</taxon>
        <taxon>Cytophagia</taxon>
        <taxon>Cytophagales</taxon>
        <taxon>Flectobacillaceae</taxon>
        <taxon>Pseudarcicella</taxon>
    </lineage>
</organism>
<dbReference type="STRING" id="1079859.SAMN04515674_105227"/>
<reference evidence="12 13" key="1">
    <citation type="submission" date="2016-10" db="EMBL/GenBank/DDBJ databases">
        <authorList>
            <person name="de Groot N.N."/>
        </authorList>
    </citation>
    <scope>NUCLEOTIDE SEQUENCE [LARGE SCALE GENOMIC DNA]</scope>
    <source>
        <strain evidence="13">E92,LMG 26720,CCM 7988</strain>
    </source>
</reference>
<dbReference type="InterPro" id="IPR050338">
    <property type="entry name" value="DisA"/>
</dbReference>
<dbReference type="PIRSF" id="PIRSF004793">
    <property type="entry name" value="UCP004793"/>
    <property type="match status" value="1"/>
</dbReference>
<dbReference type="Gene3D" id="3.40.1700.10">
    <property type="entry name" value="DNA integrity scanning protein, DisA, N-terminal domain"/>
    <property type="match status" value="1"/>
</dbReference>
<keyword evidence="3 10" id="KW-0808">Transferase</keyword>
<evidence type="ECO:0000256" key="2">
    <source>
        <dbReference type="ARBA" id="ARBA00022475"/>
    </source>
</evidence>
<dbReference type="FunFam" id="3.40.1700.10:FF:000002">
    <property type="entry name" value="Diadenylate cyclase"/>
    <property type="match status" value="1"/>
</dbReference>
<comment type="caution">
    <text evidence="10">Lacks conserved residue(s) required for the propagation of feature annotation.</text>
</comment>
<keyword evidence="8 10" id="KW-1133">Transmembrane helix</keyword>
<dbReference type="PROSITE" id="PS51794">
    <property type="entry name" value="DAC"/>
    <property type="match status" value="1"/>
</dbReference>
<evidence type="ECO:0000256" key="3">
    <source>
        <dbReference type="ARBA" id="ARBA00022679"/>
    </source>
</evidence>
<dbReference type="GO" id="GO:0106408">
    <property type="term" value="F:diadenylate cyclase activity"/>
    <property type="evidence" value="ECO:0007669"/>
    <property type="project" value="UniProtKB-EC"/>
</dbReference>
<keyword evidence="6 10" id="KW-0547">Nucleotide-binding</keyword>
<dbReference type="GO" id="GO:0004016">
    <property type="term" value="F:adenylate cyclase activity"/>
    <property type="evidence" value="ECO:0007669"/>
    <property type="project" value="UniProtKB-UniRule"/>
</dbReference>
<evidence type="ECO:0000256" key="9">
    <source>
        <dbReference type="ARBA" id="ARBA00023136"/>
    </source>
</evidence>
<keyword evidence="2 10" id="KW-1003">Cell membrane</keyword>
<evidence type="ECO:0000256" key="8">
    <source>
        <dbReference type="ARBA" id="ARBA00022989"/>
    </source>
</evidence>
<dbReference type="Proteomes" id="UP000199306">
    <property type="component" value="Unassembled WGS sequence"/>
</dbReference>
<dbReference type="Pfam" id="PF19293">
    <property type="entry name" value="CdaA_N"/>
    <property type="match status" value="1"/>
</dbReference>
<dbReference type="OrthoDB" id="9807385at2"/>
<evidence type="ECO:0000256" key="1">
    <source>
        <dbReference type="ARBA" id="ARBA00000877"/>
    </source>
</evidence>
<evidence type="ECO:0000256" key="10">
    <source>
        <dbReference type="HAMAP-Rule" id="MF_01499"/>
    </source>
</evidence>
<dbReference type="InterPro" id="IPR045585">
    <property type="entry name" value="CdaA_N"/>
</dbReference>
<feature type="transmembrane region" description="Helical" evidence="10">
    <location>
        <begin position="62"/>
        <end position="79"/>
    </location>
</feature>
<sequence length="261" mass="28856">MRIGFLQIDWIDVLDVLLVAFLLYQIYKLIQGSIANKVFFGYILIYVVYLVAKALGMELLSAILGQFMNVGVLALLIIFQQEIRRFLLMLGRSTSFQENALLKRFYTPKISKENVSTLQAIVEATKSMATTHTGALIVVEKEDDLKKFIDSGDHLDAVVTKPLLKTIFGKNSPLHDGAVIIKNGRIAAARCMLPISENGTISPALGFRHRAAIGMSEHTDAAIVVVSEEKGEISFVENGSIFRNMSAGNLEEKLAGYFVKN</sequence>
<dbReference type="HAMAP" id="MF_01499">
    <property type="entry name" value="DacA"/>
    <property type="match status" value="1"/>
</dbReference>
<name>A0A1I5SV54_9BACT</name>
<dbReference type="PANTHER" id="PTHR34185">
    <property type="entry name" value="DIADENYLATE CYCLASE"/>
    <property type="match status" value="1"/>
</dbReference>
<proteinExistence type="inferred from homology"/>
<evidence type="ECO:0000256" key="4">
    <source>
        <dbReference type="ARBA" id="ARBA00022692"/>
    </source>
</evidence>
<dbReference type="InterPro" id="IPR034701">
    <property type="entry name" value="CdaA"/>
</dbReference>
<comment type="function">
    <text evidence="10">Catalyzes the condensation of 2 ATP molecules into cyclic di-AMP (c-di-AMP), a second messenger used to regulate differing processes in different bacteria.</text>
</comment>
<protein>
    <recommendedName>
        <fullName evidence="10">Diadenylate cyclase</fullName>
        <shortName evidence="10">DAC</shortName>
        <ecNumber evidence="10">2.7.7.85</ecNumber>
    </recommendedName>
    <alternativeName>
        <fullName evidence="10">Cyclic-di-AMP synthase</fullName>
        <shortName evidence="10">c-di-AMP synthase</shortName>
    </alternativeName>
</protein>
<evidence type="ECO:0000256" key="5">
    <source>
        <dbReference type="ARBA" id="ARBA00022695"/>
    </source>
</evidence>
<dbReference type="RefSeq" id="WP_092016767.1">
    <property type="nucleotide sequence ID" value="NZ_FOXH01000005.1"/>
</dbReference>
<evidence type="ECO:0000313" key="12">
    <source>
        <dbReference type="EMBL" id="SFP74619.1"/>
    </source>
</evidence>
<feature type="transmembrane region" description="Helical" evidence="10">
    <location>
        <begin position="39"/>
        <end position="56"/>
    </location>
</feature>
<evidence type="ECO:0000313" key="13">
    <source>
        <dbReference type="Proteomes" id="UP000199306"/>
    </source>
</evidence>
<evidence type="ECO:0000256" key="7">
    <source>
        <dbReference type="ARBA" id="ARBA00022840"/>
    </source>
</evidence>
<dbReference type="AlphaFoldDB" id="A0A1I5SV54"/>
<dbReference type="EC" id="2.7.7.85" evidence="10"/>
<keyword evidence="5 10" id="KW-0548">Nucleotidyltransferase</keyword>
<dbReference type="Pfam" id="PF02457">
    <property type="entry name" value="DAC"/>
    <property type="match status" value="1"/>
</dbReference>
<dbReference type="InterPro" id="IPR003390">
    <property type="entry name" value="DNA_integrity_scan_DisA_N"/>
</dbReference>
<gene>
    <name evidence="10" type="primary">dacA</name>
    <name evidence="12" type="ORF">SAMN04515674_105227</name>
</gene>
<keyword evidence="9 10" id="KW-0472">Membrane</keyword>
<comment type="subunit">
    <text evidence="10">Probably a homodimer.</text>
</comment>
<dbReference type="InterPro" id="IPR014046">
    <property type="entry name" value="C-di-AMP_synthase"/>
</dbReference>
<keyword evidence="13" id="KW-1185">Reference proteome</keyword>
<dbReference type="SUPFAM" id="SSF143597">
    <property type="entry name" value="YojJ-like"/>
    <property type="match status" value="1"/>
</dbReference>
<evidence type="ECO:0000259" key="11">
    <source>
        <dbReference type="PROSITE" id="PS51794"/>
    </source>
</evidence>
<keyword evidence="4 10" id="KW-0812">Transmembrane</keyword>
<feature type="domain" description="DAC" evidence="11">
    <location>
        <begin position="80"/>
        <end position="247"/>
    </location>
</feature>
<dbReference type="GO" id="GO:0006171">
    <property type="term" value="P:cAMP biosynthetic process"/>
    <property type="evidence" value="ECO:0007669"/>
    <property type="project" value="InterPro"/>
</dbReference>
<dbReference type="GO" id="GO:0005524">
    <property type="term" value="F:ATP binding"/>
    <property type="evidence" value="ECO:0007669"/>
    <property type="project" value="UniProtKB-UniRule"/>
</dbReference>
<comment type="catalytic activity">
    <reaction evidence="1 10">
        <text>2 ATP = 3',3'-c-di-AMP + 2 diphosphate</text>
        <dbReference type="Rhea" id="RHEA:35655"/>
        <dbReference type="ChEBI" id="CHEBI:30616"/>
        <dbReference type="ChEBI" id="CHEBI:33019"/>
        <dbReference type="ChEBI" id="CHEBI:71500"/>
        <dbReference type="EC" id="2.7.7.85"/>
    </reaction>
</comment>
<dbReference type="PANTHER" id="PTHR34185:SF1">
    <property type="entry name" value="DIADENYLATE CYCLASE"/>
    <property type="match status" value="1"/>
</dbReference>
<comment type="similarity">
    <text evidence="10">Belongs to the adenylate cyclase family. DacA/CdaA subfamily.</text>
</comment>
<dbReference type="InterPro" id="IPR036888">
    <property type="entry name" value="DNA_integrity_DisA_N_sf"/>
</dbReference>